<organism evidence="1 2">
    <name type="scientific">Sphaeramia orbicularis</name>
    <name type="common">orbiculate cardinalfish</name>
    <dbReference type="NCBI Taxonomy" id="375764"/>
    <lineage>
        <taxon>Eukaryota</taxon>
        <taxon>Metazoa</taxon>
        <taxon>Chordata</taxon>
        <taxon>Craniata</taxon>
        <taxon>Vertebrata</taxon>
        <taxon>Euteleostomi</taxon>
        <taxon>Actinopterygii</taxon>
        <taxon>Neopterygii</taxon>
        <taxon>Teleostei</taxon>
        <taxon>Neoteleostei</taxon>
        <taxon>Acanthomorphata</taxon>
        <taxon>Gobiaria</taxon>
        <taxon>Kurtiformes</taxon>
        <taxon>Apogonoidei</taxon>
        <taxon>Apogonidae</taxon>
        <taxon>Apogoninae</taxon>
        <taxon>Sphaeramia</taxon>
    </lineage>
</organism>
<proteinExistence type="predicted"/>
<dbReference type="InterPro" id="IPR027417">
    <property type="entry name" value="P-loop_NTPase"/>
</dbReference>
<keyword evidence="2" id="KW-1185">Reference proteome</keyword>
<accession>A0A673AGT6</accession>
<dbReference type="Ensembl" id="ENSSORT00005029733.1">
    <property type="protein sequence ID" value="ENSSORP00005028915.1"/>
    <property type="gene ID" value="ENSSORG00005013805.1"/>
</dbReference>
<dbReference type="PANTHER" id="PTHR14241">
    <property type="entry name" value="INTERFERON-INDUCED PROTEIN 44"/>
    <property type="match status" value="1"/>
</dbReference>
<reference evidence="1" key="2">
    <citation type="submission" date="2025-08" db="UniProtKB">
        <authorList>
            <consortium name="Ensembl"/>
        </authorList>
    </citation>
    <scope>IDENTIFICATION</scope>
</reference>
<evidence type="ECO:0008006" key="3">
    <source>
        <dbReference type="Google" id="ProtNLM"/>
    </source>
</evidence>
<evidence type="ECO:0000313" key="2">
    <source>
        <dbReference type="Proteomes" id="UP000472271"/>
    </source>
</evidence>
<dbReference type="InParanoid" id="A0A673AGT6"/>
<dbReference type="GO" id="GO:0006955">
    <property type="term" value="P:immune response"/>
    <property type="evidence" value="ECO:0007669"/>
    <property type="project" value="TreeGrafter"/>
</dbReference>
<dbReference type="SUPFAM" id="SSF52540">
    <property type="entry name" value="P-loop containing nucleoside triphosphate hydrolases"/>
    <property type="match status" value="1"/>
</dbReference>
<reference evidence="1" key="1">
    <citation type="submission" date="2019-06" db="EMBL/GenBank/DDBJ databases">
        <authorList>
            <consortium name="Wellcome Sanger Institute Data Sharing"/>
        </authorList>
    </citation>
    <scope>NUCLEOTIDE SEQUENCE [LARGE SCALE GENOMIC DNA]</scope>
</reference>
<name>A0A673AGT6_9TELE</name>
<dbReference type="PANTHER" id="PTHR14241:SF1">
    <property type="entry name" value="INTERFERON-INDUCED PROTEIN 44-RELATED"/>
    <property type="match status" value="1"/>
</dbReference>
<reference evidence="1" key="3">
    <citation type="submission" date="2025-09" db="UniProtKB">
        <authorList>
            <consortium name="Ensembl"/>
        </authorList>
    </citation>
    <scope>IDENTIFICATION</scope>
</reference>
<sequence>DLHTLLGKYESSKHMFVFSSDESEYLQSVRGFEPFQPHDDEKNEDQHIRILLHGPVGHGKSSFINSVNSVLQGRMTGRALADACGKSFTKKYKTYKITKEEDGTFYPFVFNDIMGLEKDQGVCEEDIKLAMMGHVRDGYTVKDDPYYNTNPSLSDKAHVLVCVVSANEVHLLNHDAMKKMRNVRLEASDMGIPQMAILTNIDEVCPEVNADLRNVYKSQFVKKTGSKSLGIPLNYIFPVKNYHSEITPNDDLEMLILMALRQIINFGKDFARPLPLHHTICNLN</sequence>
<dbReference type="Proteomes" id="UP000472271">
    <property type="component" value="Chromosome 8"/>
</dbReference>
<evidence type="ECO:0000313" key="1">
    <source>
        <dbReference type="Ensembl" id="ENSSORP00005028915.1"/>
    </source>
</evidence>
<protein>
    <recommendedName>
        <fullName evidence="3">G domain-containing protein</fullName>
    </recommendedName>
</protein>
<dbReference type="AlphaFoldDB" id="A0A673AGT6"/>
<dbReference type="Gene3D" id="3.40.50.300">
    <property type="entry name" value="P-loop containing nucleotide triphosphate hydrolases"/>
    <property type="match status" value="1"/>
</dbReference>